<evidence type="ECO:0000256" key="5">
    <source>
        <dbReference type="ARBA" id="ARBA00022603"/>
    </source>
</evidence>
<dbReference type="SUPFAM" id="SSF75217">
    <property type="entry name" value="alpha/beta knot"/>
    <property type="match status" value="1"/>
</dbReference>
<keyword evidence="4 10" id="KW-0698">rRNA processing</keyword>
<name>A0A8J6N779_9BACT</name>
<evidence type="ECO:0000259" key="11">
    <source>
        <dbReference type="Pfam" id="PF04452"/>
    </source>
</evidence>
<dbReference type="PANTHER" id="PTHR30027">
    <property type="entry name" value="RIBOSOMAL RNA SMALL SUBUNIT METHYLTRANSFERASE E"/>
    <property type="match status" value="1"/>
</dbReference>
<dbReference type="EC" id="2.1.1.193" evidence="10"/>
<evidence type="ECO:0000313" key="13">
    <source>
        <dbReference type="Proteomes" id="UP000599024"/>
    </source>
</evidence>
<accession>A0A8J6N779</accession>
<dbReference type="InterPro" id="IPR029026">
    <property type="entry name" value="tRNA_m1G_MTases_N"/>
</dbReference>
<dbReference type="GO" id="GO:0005737">
    <property type="term" value="C:cytoplasm"/>
    <property type="evidence" value="ECO:0007669"/>
    <property type="project" value="UniProtKB-SubCell"/>
</dbReference>
<evidence type="ECO:0000256" key="1">
    <source>
        <dbReference type="ARBA" id="ARBA00004496"/>
    </source>
</evidence>
<evidence type="ECO:0000313" key="12">
    <source>
        <dbReference type="EMBL" id="MBC8207977.1"/>
    </source>
</evidence>
<comment type="function">
    <text evidence="8 10">Specifically methylates the N3 position of the uracil ring of uridine 1498 (m3U1498) in 16S rRNA. Acts on the fully assembled 30S ribosomal subunit.</text>
</comment>
<evidence type="ECO:0000256" key="2">
    <source>
        <dbReference type="ARBA" id="ARBA00005528"/>
    </source>
</evidence>
<evidence type="ECO:0000256" key="9">
    <source>
        <dbReference type="ARBA" id="ARBA00047944"/>
    </source>
</evidence>
<dbReference type="InterPro" id="IPR046886">
    <property type="entry name" value="RsmE_MTase_dom"/>
</dbReference>
<evidence type="ECO:0000256" key="4">
    <source>
        <dbReference type="ARBA" id="ARBA00022552"/>
    </source>
</evidence>
<comment type="subcellular location">
    <subcellularLocation>
        <location evidence="1 10">Cytoplasm</location>
    </subcellularLocation>
</comment>
<dbReference type="GO" id="GO:0070475">
    <property type="term" value="P:rRNA base methylation"/>
    <property type="evidence" value="ECO:0007669"/>
    <property type="project" value="TreeGrafter"/>
</dbReference>
<dbReference type="GO" id="GO:0070042">
    <property type="term" value="F:rRNA (uridine-N3-)-methyltransferase activity"/>
    <property type="evidence" value="ECO:0007669"/>
    <property type="project" value="TreeGrafter"/>
</dbReference>
<dbReference type="NCBIfam" id="NF008700">
    <property type="entry name" value="PRK11713.5-4"/>
    <property type="match status" value="1"/>
</dbReference>
<dbReference type="InterPro" id="IPR029028">
    <property type="entry name" value="Alpha/beta_knot_MTases"/>
</dbReference>
<keyword evidence="6 10" id="KW-0808">Transferase</keyword>
<dbReference type="InterPro" id="IPR006700">
    <property type="entry name" value="RsmE"/>
</dbReference>
<keyword evidence="3 10" id="KW-0963">Cytoplasm</keyword>
<sequence>MNILLIEQHELVDNRVLLHDRRAEHLVKILKSREGDTVRVGVIDGAMGRAEIVSLKCRYPFMAELLVEFAGEAPPPLPNIDLLLALPRPIMLRRILSQAAALGVGSVTLVNAGRVEKSFWNAQIMAKGAWREHLLHGLEQGVDTRVPQVELQRRFRPFVEDVLPARVKKYSHSLVAHPDASSGLGAVVPSSPARTLLAIGPEGGWGDFEIKQLRAAGCIPFTMGPRILKVDTAVVALHSRLTFLSEIYESTRAVS</sequence>
<evidence type="ECO:0000256" key="10">
    <source>
        <dbReference type="PIRNR" id="PIRNR015601"/>
    </source>
</evidence>
<comment type="similarity">
    <text evidence="2 10">Belongs to the RNA methyltransferase RsmE family.</text>
</comment>
<dbReference type="AlphaFoldDB" id="A0A8J6N779"/>
<comment type="catalytic activity">
    <reaction evidence="9 10">
        <text>uridine(1498) in 16S rRNA + S-adenosyl-L-methionine = N(3)-methyluridine(1498) in 16S rRNA + S-adenosyl-L-homocysteine + H(+)</text>
        <dbReference type="Rhea" id="RHEA:42920"/>
        <dbReference type="Rhea" id="RHEA-COMP:10283"/>
        <dbReference type="Rhea" id="RHEA-COMP:10284"/>
        <dbReference type="ChEBI" id="CHEBI:15378"/>
        <dbReference type="ChEBI" id="CHEBI:57856"/>
        <dbReference type="ChEBI" id="CHEBI:59789"/>
        <dbReference type="ChEBI" id="CHEBI:65315"/>
        <dbReference type="ChEBI" id="CHEBI:74502"/>
        <dbReference type="EC" id="2.1.1.193"/>
    </reaction>
</comment>
<dbReference type="CDD" id="cd18084">
    <property type="entry name" value="RsmE-like"/>
    <property type="match status" value="1"/>
</dbReference>
<dbReference type="PANTHER" id="PTHR30027:SF3">
    <property type="entry name" value="16S RRNA (URACIL(1498)-N(3))-METHYLTRANSFERASE"/>
    <property type="match status" value="1"/>
</dbReference>
<dbReference type="Pfam" id="PF04452">
    <property type="entry name" value="Methyltrans_RNA"/>
    <property type="match status" value="1"/>
</dbReference>
<gene>
    <name evidence="12" type="ORF">H8E79_02270</name>
</gene>
<keyword evidence="7 10" id="KW-0949">S-adenosyl-L-methionine</keyword>
<dbReference type="Gene3D" id="3.40.1280.10">
    <property type="match status" value="1"/>
</dbReference>
<evidence type="ECO:0000256" key="6">
    <source>
        <dbReference type="ARBA" id="ARBA00022679"/>
    </source>
</evidence>
<organism evidence="12 13">
    <name type="scientific">Candidatus Desulfatifera sulfidica</name>
    <dbReference type="NCBI Taxonomy" id="2841691"/>
    <lineage>
        <taxon>Bacteria</taxon>
        <taxon>Pseudomonadati</taxon>
        <taxon>Thermodesulfobacteriota</taxon>
        <taxon>Desulfobulbia</taxon>
        <taxon>Desulfobulbales</taxon>
        <taxon>Desulfobulbaceae</taxon>
        <taxon>Candidatus Desulfatifera</taxon>
    </lineage>
</organism>
<evidence type="ECO:0000256" key="3">
    <source>
        <dbReference type="ARBA" id="ARBA00022490"/>
    </source>
</evidence>
<proteinExistence type="inferred from homology"/>
<dbReference type="EMBL" id="JACNLK010000024">
    <property type="protein sequence ID" value="MBC8207977.1"/>
    <property type="molecule type" value="Genomic_DNA"/>
</dbReference>
<dbReference type="PIRSF" id="PIRSF015601">
    <property type="entry name" value="MTase_slr0722"/>
    <property type="match status" value="1"/>
</dbReference>
<comment type="caution">
    <text evidence="12">The sequence shown here is derived from an EMBL/GenBank/DDBJ whole genome shotgun (WGS) entry which is preliminary data.</text>
</comment>
<dbReference type="Proteomes" id="UP000599024">
    <property type="component" value="Unassembled WGS sequence"/>
</dbReference>
<protein>
    <recommendedName>
        <fullName evidence="10">Ribosomal RNA small subunit methyltransferase E</fullName>
        <ecNumber evidence="10">2.1.1.193</ecNumber>
    </recommendedName>
</protein>
<keyword evidence="5 10" id="KW-0489">Methyltransferase</keyword>
<feature type="domain" description="Ribosomal RNA small subunit methyltransferase E methyltransferase" evidence="11">
    <location>
        <begin position="76"/>
        <end position="241"/>
    </location>
</feature>
<evidence type="ECO:0000256" key="8">
    <source>
        <dbReference type="ARBA" id="ARBA00025699"/>
    </source>
</evidence>
<evidence type="ECO:0000256" key="7">
    <source>
        <dbReference type="ARBA" id="ARBA00022691"/>
    </source>
</evidence>
<reference evidence="12 13" key="1">
    <citation type="submission" date="2020-08" db="EMBL/GenBank/DDBJ databases">
        <title>Bridging the membrane lipid divide: bacteria of the FCB group superphylum have the potential to synthesize archaeal ether lipids.</title>
        <authorList>
            <person name="Villanueva L."/>
            <person name="Von Meijenfeldt F.A.B."/>
            <person name="Westbye A.B."/>
            <person name="Yadav S."/>
            <person name="Hopmans E.C."/>
            <person name="Dutilh B.E."/>
            <person name="Sinninghe Damste J.S."/>
        </authorList>
    </citation>
    <scope>NUCLEOTIDE SEQUENCE [LARGE SCALE GENOMIC DNA]</scope>
    <source>
        <strain evidence="12">NIOZ-UU81</strain>
    </source>
</reference>
<dbReference type="NCBIfam" id="TIGR00046">
    <property type="entry name" value="RsmE family RNA methyltransferase"/>
    <property type="match status" value="1"/>
</dbReference>